<feature type="domain" description="Phospholipid/glycerol acyltransferase" evidence="4">
    <location>
        <begin position="32"/>
        <end position="153"/>
    </location>
</feature>
<dbReference type="Pfam" id="PF01553">
    <property type="entry name" value="Acyltransferase"/>
    <property type="match status" value="1"/>
</dbReference>
<proteinExistence type="predicted"/>
<evidence type="ECO:0000256" key="1">
    <source>
        <dbReference type="ARBA" id="ARBA00022679"/>
    </source>
</evidence>
<dbReference type="InterPro" id="IPR002123">
    <property type="entry name" value="Plipid/glycerol_acylTrfase"/>
</dbReference>
<evidence type="ECO:0000313" key="5">
    <source>
        <dbReference type="EMBL" id="GHI53313.1"/>
    </source>
</evidence>
<sequence>MLSAWAGALVPVFSDTSVTGTGHLARPPGTGRLLAANHTSFFDPVLLLGTLHRLGLRPAVLATAGLWRVPVLGRALTREGHVPVHRGSRRAPDALRHAADALAAGRDVLIYPEGGLPGYRASHDRPPGRLKSGAVRLALSTGAPVIPLGHAGARRVSSGSRAKQLAGWATAPLRRPRVHVHIGPALRLDTADHPVTTLETALAEAWSTAVRALAERADGPAEPADPRGPGVAGATGPTEPGPAGSG</sequence>
<dbReference type="Proteomes" id="UP000646738">
    <property type="component" value="Unassembled WGS sequence"/>
</dbReference>
<evidence type="ECO:0000256" key="3">
    <source>
        <dbReference type="SAM" id="MobiDB-lite"/>
    </source>
</evidence>
<name>A0ABQ3RBV3_STRRR</name>
<feature type="compositionally biased region" description="Low complexity" evidence="3">
    <location>
        <begin position="227"/>
        <end position="246"/>
    </location>
</feature>
<dbReference type="PANTHER" id="PTHR10434:SF11">
    <property type="entry name" value="1-ACYL-SN-GLYCEROL-3-PHOSPHATE ACYLTRANSFERASE"/>
    <property type="match status" value="1"/>
</dbReference>
<organism evidence="5 6">
    <name type="scientific">Streptomyces rubradiris</name>
    <name type="common">Streptomyces achromogenes subsp. rubradiris</name>
    <dbReference type="NCBI Taxonomy" id="285531"/>
    <lineage>
        <taxon>Bacteria</taxon>
        <taxon>Bacillati</taxon>
        <taxon>Actinomycetota</taxon>
        <taxon>Actinomycetes</taxon>
        <taxon>Kitasatosporales</taxon>
        <taxon>Streptomycetaceae</taxon>
        <taxon>Streptomyces</taxon>
    </lineage>
</organism>
<dbReference type="PANTHER" id="PTHR10434">
    <property type="entry name" value="1-ACYL-SN-GLYCEROL-3-PHOSPHATE ACYLTRANSFERASE"/>
    <property type="match status" value="1"/>
</dbReference>
<protein>
    <recommendedName>
        <fullName evidence="4">Phospholipid/glycerol acyltransferase domain-containing protein</fullName>
    </recommendedName>
</protein>
<keyword evidence="1" id="KW-0808">Transferase</keyword>
<dbReference type="SUPFAM" id="SSF69593">
    <property type="entry name" value="Glycerol-3-phosphate (1)-acyltransferase"/>
    <property type="match status" value="1"/>
</dbReference>
<reference evidence="6" key="1">
    <citation type="submission" date="2023-07" db="EMBL/GenBank/DDBJ databases">
        <title>Whole genome shotgun sequence of Streptomyces achromogenes subsp. rubradiris NBRC 14000.</title>
        <authorList>
            <person name="Komaki H."/>
            <person name="Tamura T."/>
        </authorList>
    </citation>
    <scope>NUCLEOTIDE SEQUENCE [LARGE SCALE GENOMIC DNA]</scope>
    <source>
        <strain evidence="6">NBRC 14000</strain>
    </source>
</reference>
<dbReference type="EMBL" id="BNEA01000015">
    <property type="protein sequence ID" value="GHI53313.1"/>
    <property type="molecule type" value="Genomic_DNA"/>
</dbReference>
<accession>A0ABQ3RBV3</accession>
<evidence type="ECO:0000259" key="4">
    <source>
        <dbReference type="SMART" id="SM00563"/>
    </source>
</evidence>
<dbReference type="CDD" id="cd07989">
    <property type="entry name" value="LPLAT_AGPAT-like"/>
    <property type="match status" value="1"/>
</dbReference>
<keyword evidence="6" id="KW-1185">Reference proteome</keyword>
<dbReference type="SMART" id="SM00563">
    <property type="entry name" value="PlsC"/>
    <property type="match status" value="1"/>
</dbReference>
<comment type="caution">
    <text evidence="5">The sequence shown here is derived from an EMBL/GenBank/DDBJ whole genome shotgun (WGS) entry which is preliminary data.</text>
</comment>
<evidence type="ECO:0000256" key="2">
    <source>
        <dbReference type="ARBA" id="ARBA00023315"/>
    </source>
</evidence>
<dbReference type="RefSeq" id="WP_189988811.1">
    <property type="nucleotide sequence ID" value="NZ_BNCB01000001.1"/>
</dbReference>
<feature type="region of interest" description="Disordered" evidence="3">
    <location>
        <begin position="214"/>
        <end position="246"/>
    </location>
</feature>
<gene>
    <name evidence="5" type="ORF">Srubr_31590</name>
</gene>
<keyword evidence="2" id="KW-0012">Acyltransferase</keyword>
<evidence type="ECO:0000313" key="6">
    <source>
        <dbReference type="Proteomes" id="UP000646738"/>
    </source>
</evidence>